<evidence type="ECO:0008006" key="3">
    <source>
        <dbReference type="Google" id="ProtNLM"/>
    </source>
</evidence>
<dbReference type="OrthoDB" id="583588at2"/>
<dbReference type="eggNOG" id="COG5340">
    <property type="taxonomic scope" value="Bacteria"/>
</dbReference>
<dbReference type="STRING" id="1044.EH31_15970"/>
<evidence type="ECO:0000313" key="2">
    <source>
        <dbReference type="Proteomes" id="UP000027647"/>
    </source>
</evidence>
<protein>
    <recommendedName>
        <fullName evidence="3">Transcriptional regulator, AbiEi antitoxin, Type IV TA system</fullName>
    </recommendedName>
</protein>
<dbReference type="RefSeq" id="WP_051699323.1">
    <property type="nucleotide sequence ID" value="NZ_JMIW01000007.1"/>
</dbReference>
<keyword evidence="2" id="KW-1185">Reference proteome</keyword>
<dbReference type="EMBL" id="JMIW01000007">
    <property type="protein sequence ID" value="KEO88924.1"/>
    <property type="molecule type" value="Genomic_DNA"/>
</dbReference>
<dbReference type="InterPro" id="IPR045738">
    <property type="entry name" value="DUF6088"/>
</dbReference>
<dbReference type="Proteomes" id="UP000027647">
    <property type="component" value="Unassembled WGS sequence"/>
</dbReference>
<sequence length="202" mass="21657">MTAMVDRIMKRVRGKGRGWAFTPKDFIDFGTRGSVDMALSRLAKSGQIRRVGRGIYDYPRLHDKLGALSPDADSLARALASKSGDKIGPAGATAANRLGLSTQVPAKSAYATDGATRTKHVAGRTVALKHARAPLLDNASDHANTVLQAIAHVGKDGMDSDVIHQFAERLGDADMKALINARPQMTGWMGDVVLRIAEARRN</sequence>
<dbReference type="AlphaFoldDB" id="A0A074M6C7"/>
<organism evidence="1 2">
    <name type="scientific">Erythrobacter longus</name>
    <dbReference type="NCBI Taxonomy" id="1044"/>
    <lineage>
        <taxon>Bacteria</taxon>
        <taxon>Pseudomonadati</taxon>
        <taxon>Pseudomonadota</taxon>
        <taxon>Alphaproteobacteria</taxon>
        <taxon>Sphingomonadales</taxon>
        <taxon>Erythrobacteraceae</taxon>
        <taxon>Erythrobacter/Porphyrobacter group</taxon>
        <taxon>Erythrobacter</taxon>
    </lineage>
</organism>
<evidence type="ECO:0000313" key="1">
    <source>
        <dbReference type="EMBL" id="KEO88924.1"/>
    </source>
</evidence>
<dbReference type="Pfam" id="PF19570">
    <property type="entry name" value="DUF6088"/>
    <property type="match status" value="1"/>
</dbReference>
<comment type="caution">
    <text evidence="1">The sequence shown here is derived from an EMBL/GenBank/DDBJ whole genome shotgun (WGS) entry which is preliminary data.</text>
</comment>
<accession>A0A074M6C7</accession>
<gene>
    <name evidence="1" type="ORF">EH31_15970</name>
</gene>
<name>A0A074M6C7_ERYLO</name>
<reference evidence="1 2" key="1">
    <citation type="submission" date="2014-04" db="EMBL/GenBank/DDBJ databases">
        <title>A comprehensive comparison of genomes of Erythrobacter spp. strains.</title>
        <authorList>
            <person name="Zheng Q."/>
        </authorList>
    </citation>
    <scope>NUCLEOTIDE SEQUENCE [LARGE SCALE GENOMIC DNA]</scope>
    <source>
        <strain evidence="1 2">DSM 6997</strain>
    </source>
</reference>
<proteinExistence type="predicted"/>